<dbReference type="Gene3D" id="2.60.40.10">
    <property type="entry name" value="Immunoglobulins"/>
    <property type="match status" value="1"/>
</dbReference>
<evidence type="ECO:0000313" key="4">
    <source>
        <dbReference type="EMBL" id="BAK84264.1"/>
    </source>
</evidence>
<comment type="similarity">
    <text evidence="1">Belongs to the glycosyl hydrolase 66 family.</text>
</comment>
<sequence length="656" mass="71541">MAVERRAMSRLFKNILLCAVALIVGLGTSHAAPTLTGSLFYSVNSDKAFYRQGDVENLWVTLKNTTGSTFTGSVNATITGRGVQVGGIISASVTGLKNNATASVRLSIPTVWNGNYRGYYVQLAAVSGATTVDTAAAALDQSSDWTTYPRQCWGTNTWTSWGGAAPVNAETPEESVSGFNAWHCNNLQMYGQLYRWHQPYYPGAFYTNGNGEVQSQNLIERYLETARRYRMGTLAYVPMYAVNSDAVQPNFLNDGSGTQLAWGAFTSACGSACKLSDVYGFPGGAPADTTTIGVMDPTNAQWKTYWAQQVGLWLQRYRFDGVFIDTYGTFNGTVYNNAGTYIPWDNAYSGFMNTVQATVNVPMVLNPASPWNEQDLAQNTHEAYHFVERWDHSDDISNYGVFWTRAQQVWGWANRKPNSIGLDWDMGINKNLNSNTSCTTNGGQNVCYFNLSGMLYMEAAMFSSGAHHAWLADGNRFISNDDFPVARMLSATPETIAAEYDYQTFDVAYEKLLRNNISASTSAAPSITSGATGSATAGAGSVYLLNTMRSGLNILHLLNYQQLNATQFSDVSDPDANYPAPTVTGALGIKMYVTSGTLGNLYMASPDINHGAPQQLTYTTGSDSSGSYIMFTVPSLKYWDMVWLEVGIVSSDYAAP</sequence>
<dbReference type="AlphaFoldDB" id="G2I006"/>
<feature type="chain" id="PRO_5003430608" evidence="3">
    <location>
        <begin position="32"/>
        <end position="656"/>
    </location>
</feature>
<dbReference type="InterPro" id="IPR013780">
    <property type="entry name" value="Glyco_hydro_b"/>
</dbReference>
<gene>
    <name evidence="4" type="ordered locus">GLX_18520</name>
</gene>
<evidence type="ECO:0000256" key="3">
    <source>
        <dbReference type="SAM" id="SignalP"/>
    </source>
</evidence>
<reference evidence="5" key="1">
    <citation type="journal article" date="2011" name="J. Bacteriol.">
        <title>Complete genome sequence of NBRC 3288, a unique cellulose-nonproducing strain of Gluconacetobacter xylinus isolated from vinegar.</title>
        <authorList>
            <person name="Ogino H."/>
            <person name="Azuma Y."/>
            <person name="Hosoyama A."/>
            <person name="Nakazawa H."/>
            <person name="Matsutani M."/>
            <person name="Hasegawa A."/>
            <person name="Otsuyama K."/>
            <person name="Matsushita K."/>
            <person name="Fujita N."/>
            <person name="Shirai M."/>
        </authorList>
    </citation>
    <scope>NUCLEOTIDE SEQUENCE [LARGE SCALE GENOMIC DNA]</scope>
    <source>
        <strain evidence="5">NBRC 3288 / BCRC 11682 / LMG 1693</strain>
    </source>
</reference>
<protein>
    <submittedName>
        <fullName evidence="4">Dextranase</fullName>
    </submittedName>
</protein>
<proteinExistence type="inferred from homology"/>
<dbReference type="KEGG" id="gxy:GLX_18520"/>
<dbReference type="EMBL" id="AP012159">
    <property type="protein sequence ID" value="BAK84264.1"/>
    <property type="molecule type" value="Genomic_DNA"/>
</dbReference>
<dbReference type="Gene3D" id="2.60.40.1180">
    <property type="entry name" value="Golgi alpha-mannosidase II"/>
    <property type="match status" value="1"/>
</dbReference>
<dbReference type="PATRIC" id="fig|634177.7.peg.2106"/>
<dbReference type="Proteomes" id="UP000009044">
    <property type="component" value="Chromosome"/>
</dbReference>
<organism evidence="4 5">
    <name type="scientific">Komagataeibacter medellinensis (strain NBRC 3288 / BCRC 11682 / LMG 1693 / Kondo 51)</name>
    <name type="common">Gluconacetobacter medellinensis</name>
    <dbReference type="NCBI Taxonomy" id="634177"/>
    <lineage>
        <taxon>Bacteria</taxon>
        <taxon>Pseudomonadati</taxon>
        <taxon>Pseudomonadota</taxon>
        <taxon>Alphaproteobacteria</taxon>
        <taxon>Acetobacterales</taxon>
        <taxon>Acetobacteraceae</taxon>
        <taxon>Komagataeibacter</taxon>
    </lineage>
</organism>
<keyword evidence="2 3" id="KW-0732">Signal</keyword>
<dbReference type="Gene3D" id="3.20.20.80">
    <property type="entry name" value="Glycosidases"/>
    <property type="match status" value="1"/>
</dbReference>
<evidence type="ECO:0000313" key="5">
    <source>
        <dbReference type="Proteomes" id="UP000009044"/>
    </source>
</evidence>
<dbReference type="eggNOG" id="COG5297">
    <property type="taxonomic scope" value="Bacteria"/>
</dbReference>
<evidence type="ECO:0000256" key="2">
    <source>
        <dbReference type="ARBA" id="ARBA00022729"/>
    </source>
</evidence>
<evidence type="ECO:0000256" key="1">
    <source>
        <dbReference type="ARBA" id="ARBA00010837"/>
    </source>
</evidence>
<accession>G2I006</accession>
<dbReference type="Pfam" id="PF13199">
    <property type="entry name" value="Glyco_hydro_66"/>
    <property type="match status" value="1"/>
</dbReference>
<dbReference type="HOGENOM" id="CLU_013685_1_1_5"/>
<dbReference type="InterPro" id="IPR013783">
    <property type="entry name" value="Ig-like_fold"/>
</dbReference>
<feature type="signal peptide" evidence="3">
    <location>
        <begin position="1"/>
        <end position="31"/>
    </location>
</feature>
<dbReference type="InterPro" id="IPR025092">
    <property type="entry name" value="Glyco_hydro_66"/>
</dbReference>
<name>G2I006_KOMMN</name>